<evidence type="ECO:0000313" key="1">
    <source>
        <dbReference type="EMBL" id="JAP84521.1"/>
    </source>
</evidence>
<organism evidence="1">
    <name type="scientific">Rhipicephalus appendiculatus</name>
    <name type="common">Brown ear tick</name>
    <dbReference type="NCBI Taxonomy" id="34631"/>
    <lineage>
        <taxon>Eukaryota</taxon>
        <taxon>Metazoa</taxon>
        <taxon>Ecdysozoa</taxon>
        <taxon>Arthropoda</taxon>
        <taxon>Chelicerata</taxon>
        <taxon>Arachnida</taxon>
        <taxon>Acari</taxon>
        <taxon>Parasitiformes</taxon>
        <taxon>Ixodida</taxon>
        <taxon>Ixodoidea</taxon>
        <taxon>Ixodidae</taxon>
        <taxon>Rhipicephalinae</taxon>
        <taxon>Rhipicephalus</taxon>
        <taxon>Rhipicephalus</taxon>
    </lineage>
</organism>
<dbReference type="AlphaFoldDB" id="A0A131Z318"/>
<accession>A0A131Z318</accession>
<reference evidence="1" key="1">
    <citation type="journal article" date="2016" name="Ticks Tick Borne Dis.">
        <title>De novo assembly and annotation of the salivary gland transcriptome of Rhipicephalus appendiculatus male and female ticks during blood feeding.</title>
        <authorList>
            <person name="de Castro M.H."/>
            <person name="de Klerk D."/>
            <person name="Pienaar R."/>
            <person name="Latif A.A."/>
            <person name="Rees D.J."/>
            <person name="Mans B.J."/>
        </authorList>
    </citation>
    <scope>NUCLEOTIDE SEQUENCE</scope>
    <source>
        <tissue evidence="1">Salivary glands</tissue>
    </source>
</reference>
<proteinExistence type="predicted"/>
<protein>
    <submittedName>
        <fullName evidence="1">Groucho</fullName>
    </submittedName>
</protein>
<sequence>MFVDKGNHTVSHIWCSDLPVVVGLSPAGRVSHPPPHRASLLVDCCAAAPHRGPPRKQRALSSTAEAPARRHCSQRRGLVLCFARLHTWVA</sequence>
<name>A0A131Z318_RHIAP</name>
<dbReference type="EMBL" id="GEDV01004036">
    <property type="protein sequence ID" value="JAP84521.1"/>
    <property type="molecule type" value="Transcribed_RNA"/>
</dbReference>